<organism evidence="7 8">
    <name type="scientific">Sphingomonas kyeonggiensis</name>
    <dbReference type="NCBI Taxonomy" id="1268553"/>
    <lineage>
        <taxon>Bacteria</taxon>
        <taxon>Pseudomonadati</taxon>
        <taxon>Pseudomonadota</taxon>
        <taxon>Alphaproteobacteria</taxon>
        <taxon>Sphingomonadales</taxon>
        <taxon>Sphingomonadaceae</taxon>
        <taxon>Sphingomonas</taxon>
    </lineage>
</organism>
<keyword evidence="4" id="KW-0449">Lipoprotein</keyword>
<proteinExistence type="inferred from homology"/>
<keyword evidence="5" id="KW-0732">Signal</keyword>
<feature type="signal peptide" evidence="5">
    <location>
        <begin position="1"/>
        <end position="22"/>
    </location>
</feature>
<evidence type="ECO:0000259" key="6">
    <source>
        <dbReference type="Pfam" id="PF05433"/>
    </source>
</evidence>
<dbReference type="RefSeq" id="WP_184000820.1">
    <property type="nucleotide sequence ID" value="NZ_JACIEH010000006.1"/>
</dbReference>
<evidence type="ECO:0000256" key="4">
    <source>
        <dbReference type="ARBA" id="ARBA00023288"/>
    </source>
</evidence>
<gene>
    <name evidence="7" type="ORF">GGR46_005057</name>
</gene>
<evidence type="ECO:0000256" key="1">
    <source>
        <dbReference type="ARBA" id="ARBA00004459"/>
    </source>
</evidence>
<feature type="chain" id="PRO_5031115430" description="17 kDa surface antigen" evidence="5">
    <location>
        <begin position="23"/>
        <end position="185"/>
    </location>
</feature>
<evidence type="ECO:0000256" key="5">
    <source>
        <dbReference type="SAM" id="SignalP"/>
    </source>
</evidence>
<reference evidence="7 8" key="1">
    <citation type="submission" date="2020-08" db="EMBL/GenBank/DDBJ databases">
        <title>Genomic Encyclopedia of Type Strains, Phase IV (KMG-IV): sequencing the most valuable type-strain genomes for metagenomic binning, comparative biology and taxonomic classification.</title>
        <authorList>
            <person name="Goeker M."/>
        </authorList>
    </citation>
    <scope>NUCLEOTIDE SEQUENCE [LARGE SCALE GENOMIC DNA]</scope>
    <source>
        <strain evidence="7 8">DSM 101806</strain>
    </source>
</reference>
<evidence type="ECO:0000256" key="2">
    <source>
        <dbReference type="ARBA" id="ARBA00008681"/>
    </source>
</evidence>
<dbReference type="EMBL" id="JACIEH010000006">
    <property type="protein sequence ID" value="MBB4101465.1"/>
    <property type="molecule type" value="Genomic_DNA"/>
</dbReference>
<dbReference type="Pfam" id="PF05433">
    <property type="entry name" value="Rick_17kDa_Anti"/>
    <property type="match status" value="1"/>
</dbReference>
<sequence>MKNIYLAVAILVVATPSWPALAQPNQPRNEQRGDLRAADQEYHGDRDADNSREGRKAQRAYARNLAEANRNARQANRGWRRYANYDWDRREPGMNRYDAGRYYRSGNYYRTRTLAANDRIYRGQNGRYYCRRSDGTTGLIIGAAAGGLLGNTLVRGDSQVLGTLVGAAGGAFAGRAIERDGVRCR</sequence>
<name>A0A7W6JZQ7_9SPHN</name>
<comment type="caution">
    <text evidence="7">The sequence shown here is derived from an EMBL/GenBank/DDBJ whole genome shotgun (WGS) entry which is preliminary data.</text>
</comment>
<feature type="domain" description="Glycine zipper 2TM" evidence="6">
    <location>
        <begin position="138"/>
        <end position="178"/>
    </location>
</feature>
<dbReference type="Proteomes" id="UP000557392">
    <property type="component" value="Unassembled WGS sequence"/>
</dbReference>
<dbReference type="AlphaFoldDB" id="A0A7W6JZQ7"/>
<evidence type="ECO:0000313" key="7">
    <source>
        <dbReference type="EMBL" id="MBB4101465.1"/>
    </source>
</evidence>
<evidence type="ECO:0000256" key="3">
    <source>
        <dbReference type="ARBA" id="ARBA00015281"/>
    </source>
</evidence>
<accession>A0A7W6JZQ7</accession>
<comment type="similarity">
    <text evidence="2">Belongs to the rickettsiale 17 kDa surface antigen family.</text>
</comment>
<comment type="subcellular location">
    <subcellularLocation>
        <location evidence="1">Cell outer membrane</location>
        <topology evidence="1">Lipid-anchor</topology>
    </subcellularLocation>
</comment>
<protein>
    <recommendedName>
        <fullName evidence="3">17 kDa surface antigen</fullName>
    </recommendedName>
</protein>
<keyword evidence="8" id="KW-1185">Reference proteome</keyword>
<evidence type="ECO:0000313" key="8">
    <source>
        <dbReference type="Proteomes" id="UP000557392"/>
    </source>
</evidence>
<dbReference type="InterPro" id="IPR008816">
    <property type="entry name" value="Gly_zipper_2TM_dom"/>
</dbReference>
<dbReference type="GO" id="GO:0009279">
    <property type="term" value="C:cell outer membrane"/>
    <property type="evidence" value="ECO:0007669"/>
    <property type="project" value="UniProtKB-SubCell"/>
</dbReference>